<evidence type="ECO:0000256" key="1">
    <source>
        <dbReference type="ARBA" id="ARBA00004613"/>
    </source>
</evidence>
<evidence type="ECO:0000313" key="7">
    <source>
        <dbReference type="Proteomes" id="UP001154114"/>
    </source>
</evidence>
<dbReference type="AlphaFoldDB" id="A0A9P0BTM1"/>
<dbReference type="FunFam" id="2.60.40.770:FF:000001">
    <property type="entry name" value="NPC intracellular cholesterol transporter 2"/>
    <property type="match status" value="1"/>
</dbReference>
<evidence type="ECO:0000259" key="5">
    <source>
        <dbReference type="Pfam" id="PF02221"/>
    </source>
</evidence>
<keyword evidence="7" id="KW-1185">Reference proteome</keyword>
<dbReference type="Proteomes" id="UP001154114">
    <property type="component" value="Chromosome 21"/>
</dbReference>
<sequence>MLRFVLLLCVVALTNGQTTPVNPCTHNSGPLPIHAYIEGCDSLPCDLPQLQDAVIHMIFRAPETIHRMRTFATAILPPLPAFNYPLFSNGETCNFLTNTYCPVVKGEVIQYTLRMYIQPSFQVGVQPEIEFMINDHDRNKEITCIRVPLRIVEAVNSRTGANNATVIGAA</sequence>
<evidence type="ECO:0000256" key="3">
    <source>
        <dbReference type="ARBA" id="ARBA00022525"/>
    </source>
</evidence>
<dbReference type="Pfam" id="PF02221">
    <property type="entry name" value="E1_DerP2_DerF2"/>
    <property type="match status" value="1"/>
</dbReference>
<evidence type="ECO:0000256" key="2">
    <source>
        <dbReference type="ARBA" id="ARBA00006370"/>
    </source>
</evidence>
<keyword evidence="3" id="KW-0964">Secreted</keyword>
<feature type="chain" id="PRO_5040139525" description="MD-2-related lipid-recognition domain-containing protein" evidence="4">
    <location>
        <begin position="17"/>
        <end position="170"/>
    </location>
</feature>
<reference evidence="6" key="1">
    <citation type="submission" date="2021-12" db="EMBL/GenBank/DDBJ databases">
        <authorList>
            <person name="King R."/>
        </authorList>
    </citation>
    <scope>NUCLEOTIDE SEQUENCE</scope>
</reference>
<dbReference type="OrthoDB" id="6489092at2759"/>
<dbReference type="EMBL" id="LR824024">
    <property type="protein sequence ID" value="CAH0595220.1"/>
    <property type="molecule type" value="Genomic_DNA"/>
</dbReference>
<comment type="subcellular location">
    <subcellularLocation>
        <location evidence="1">Secreted</location>
    </subcellularLocation>
</comment>
<accession>A0A9P0BTM1</accession>
<dbReference type="Gene3D" id="2.60.40.770">
    <property type="match status" value="1"/>
</dbReference>
<evidence type="ECO:0000256" key="4">
    <source>
        <dbReference type="SAM" id="SignalP"/>
    </source>
</evidence>
<gene>
    <name evidence="6" type="ORF">CINC_LOCUS6624</name>
</gene>
<dbReference type="SUPFAM" id="SSF81296">
    <property type="entry name" value="E set domains"/>
    <property type="match status" value="1"/>
</dbReference>
<feature type="signal peptide" evidence="4">
    <location>
        <begin position="1"/>
        <end position="16"/>
    </location>
</feature>
<protein>
    <recommendedName>
        <fullName evidence="5">MD-2-related lipid-recognition domain-containing protein</fullName>
    </recommendedName>
</protein>
<dbReference type="InterPro" id="IPR003172">
    <property type="entry name" value="ML_dom"/>
</dbReference>
<feature type="domain" description="MD-2-related lipid-recognition" evidence="5">
    <location>
        <begin position="19"/>
        <end position="151"/>
    </location>
</feature>
<evidence type="ECO:0000313" key="6">
    <source>
        <dbReference type="EMBL" id="CAH0595220.1"/>
    </source>
</evidence>
<dbReference type="InterPro" id="IPR014756">
    <property type="entry name" value="Ig_E-set"/>
</dbReference>
<name>A0A9P0BTM1_CHRIL</name>
<proteinExistence type="inferred from homology"/>
<organism evidence="6 7">
    <name type="scientific">Chrysodeixis includens</name>
    <name type="common">Soybean looper</name>
    <name type="synonym">Pseudoplusia includens</name>
    <dbReference type="NCBI Taxonomy" id="689277"/>
    <lineage>
        <taxon>Eukaryota</taxon>
        <taxon>Metazoa</taxon>
        <taxon>Ecdysozoa</taxon>
        <taxon>Arthropoda</taxon>
        <taxon>Hexapoda</taxon>
        <taxon>Insecta</taxon>
        <taxon>Pterygota</taxon>
        <taxon>Neoptera</taxon>
        <taxon>Endopterygota</taxon>
        <taxon>Lepidoptera</taxon>
        <taxon>Glossata</taxon>
        <taxon>Ditrysia</taxon>
        <taxon>Noctuoidea</taxon>
        <taxon>Noctuidae</taxon>
        <taxon>Plusiinae</taxon>
        <taxon>Chrysodeixis</taxon>
    </lineage>
</organism>
<comment type="similarity">
    <text evidence="2">Belongs to the NPC2 family.</text>
</comment>
<keyword evidence="4" id="KW-0732">Signal</keyword>
<dbReference type="GO" id="GO:0005576">
    <property type="term" value="C:extracellular region"/>
    <property type="evidence" value="ECO:0007669"/>
    <property type="project" value="UniProtKB-SubCell"/>
</dbReference>